<evidence type="ECO:0000313" key="2">
    <source>
        <dbReference type="EMBL" id="GHH88431.1"/>
    </source>
</evidence>
<name>A0A919GPV8_9ACTN</name>
<keyword evidence="3" id="KW-1185">Reference proteome</keyword>
<evidence type="ECO:0000256" key="1">
    <source>
        <dbReference type="SAM" id="Phobius"/>
    </source>
</evidence>
<reference evidence="2" key="2">
    <citation type="submission" date="2020-09" db="EMBL/GenBank/DDBJ databases">
        <authorList>
            <person name="Sun Q."/>
            <person name="Ohkuma M."/>
        </authorList>
    </citation>
    <scope>NUCLEOTIDE SEQUENCE</scope>
    <source>
        <strain evidence="2">JCM 5069</strain>
    </source>
</reference>
<evidence type="ECO:0000313" key="3">
    <source>
        <dbReference type="Proteomes" id="UP000603708"/>
    </source>
</evidence>
<feature type="transmembrane region" description="Helical" evidence="1">
    <location>
        <begin position="32"/>
        <end position="49"/>
    </location>
</feature>
<dbReference type="AlphaFoldDB" id="A0A919GPV8"/>
<sequence length="53" mass="5589">MNNVTTRFLIGLIAGVLLLVLGIVRSSFPMEAVGGLLIVVCGARMLMLSRKSG</sequence>
<keyword evidence="1" id="KW-0472">Membrane</keyword>
<keyword evidence="1" id="KW-1133">Transmembrane helix</keyword>
<accession>A0A919GPV8</accession>
<proteinExistence type="predicted"/>
<protein>
    <submittedName>
        <fullName evidence="2">Uncharacterized protein</fullName>
    </submittedName>
</protein>
<dbReference type="EMBL" id="BNCD01000036">
    <property type="protein sequence ID" value="GHH88431.1"/>
    <property type="molecule type" value="Genomic_DNA"/>
</dbReference>
<organism evidence="2 3">
    <name type="scientific">Streptomyces sulfonofaciens</name>
    <dbReference type="NCBI Taxonomy" id="68272"/>
    <lineage>
        <taxon>Bacteria</taxon>
        <taxon>Bacillati</taxon>
        <taxon>Actinomycetota</taxon>
        <taxon>Actinomycetes</taxon>
        <taxon>Kitasatosporales</taxon>
        <taxon>Streptomycetaceae</taxon>
        <taxon>Streptomyces</taxon>
    </lineage>
</organism>
<gene>
    <name evidence="2" type="ORF">GCM10018793_68080</name>
</gene>
<keyword evidence="1" id="KW-0812">Transmembrane</keyword>
<comment type="caution">
    <text evidence="2">The sequence shown here is derived from an EMBL/GenBank/DDBJ whole genome shotgun (WGS) entry which is preliminary data.</text>
</comment>
<reference evidence="2" key="1">
    <citation type="journal article" date="2014" name="Int. J. Syst. Evol. Microbiol.">
        <title>Complete genome sequence of Corynebacterium casei LMG S-19264T (=DSM 44701T), isolated from a smear-ripened cheese.</title>
        <authorList>
            <consortium name="US DOE Joint Genome Institute (JGI-PGF)"/>
            <person name="Walter F."/>
            <person name="Albersmeier A."/>
            <person name="Kalinowski J."/>
            <person name="Ruckert C."/>
        </authorList>
    </citation>
    <scope>NUCLEOTIDE SEQUENCE</scope>
    <source>
        <strain evidence="2">JCM 5069</strain>
    </source>
</reference>
<dbReference type="Proteomes" id="UP000603708">
    <property type="component" value="Unassembled WGS sequence"/>
</dbReference>
<dbReference type="RefSeq" id="WP_189938830.1">
    <property type="nucleotide sequence ID" value="NZ_BNCD01000036.1"/>
</dbReference>